<evidence type="ECO:0000313" key="1">
    <source>
        <dbReference type="EMBL" id="SDQ61585.1"/>
    </source>
</evidence>
<proteinExistence type="predicted"/>
<dbReference type="SFLD" id="SFLDS00003">
    <property type="entry name" value="Haloacid_Dehalogenase"/>
    <property type="match status" value="1"/>
</dbReference>
<dbReference type="AlphaFoldDB" id="A0A1H1CBJ5"/>
<dbReference type="PRINTS" id="PR00413">
    <property type="entry name" value="HADHALOGNASE"/>
</dbReference>
<dbReference type="OrthoDB" id="3362560at2"/>
<name>A0A1H1CBJ5_9ACTN</name>
<dbReference type="InterPro" id="IPR023214">
    <property type="entry name" value="HAD_sf"/>
</dbReference>
<dbReference type="NCBIfam" id="TIGR01549">
    <property type="entry name" value="HAD-SF-IA-v1"/>
    <property type="match status" value="1"/>
</dbReference>
<sequence>MDDRRSYDAVLCDLDGVLRLYADGNPPLERDLGLEPGTLFSVAFTPGMVDRAVTGEITHEEWQDEIAERLTELCGSAEDAAELARCFTTWPQRVNTPMLELLSAVRRRVPVVLVTNATTRLEKDLDRLGLLNAVDEIVNSSAVGVAKPDRRIYEIAAERAGVPPRRCVFIDDREENVAAARDLGMTAVLYRDPETVRAVLGL</sequence>
<dbReference type="Pfam" id="PF00702">
    <property type="entry name" value="Hydrolase"/>
    <property type="match status" value="1"/>
</dbReference>
<organism evidence="1 2">
    <name type="scientific">Thermostaphylospora chromogena</name>
    <dbReference type="NCBI Taxonomy" id="35622"/>
    <lineage>
        <taxon>Bacteria</taxon>
        <taxon>Bacillati</taxon>
        <taxon>Actinomycetota</taxon>
        <taxon>Actinomycetes</taxon>
        <taxon>Streptosporangiales</taxon>
        <taxon>Thermomonosporaceae</taxon>
        <taxon>Thermostaphylospora</taxon>
    </lineage>
</organism>
<dbReference type="Gene3D" id="3.40.50.1000">
    <property type="entry name" value="HAD superfamily/HAD-like"/>
    <property type="match status" value="1"/>
</dbReference>
<accession>A0A1H1CBJ5</accession>
<dbReference type="EMBL" id="FNKK01000002">
    <property type="protein sequence ID" value="SDQ61585.1"/>
    <property type="molecule type" value="Genomic_DNA"/>
</dbReference>
<dbReference type="PANTHER" id="PTHR43611">
    <property type="entry name" value="ALPHA-D-GLUCOSE 1-PHOSPHATE PHOSPHATASE"/>
    <property type="match status" value="1"/>
</dbReference>
<dbReference type="Proteomes" id="UP000217103">
    <property type="component" value="Unassembled WGS sequence"/>
</dbReference>
<protein>
    <submittedName>
        <fullName evidence="1">Putative hydrolase of the HAD superfamily</fullName>
    </submittedName>
</protein>
<dbReference type="PANTHER" id="PTHR43611:SF3">
    <property type="entry name" value="FLAVIN MONONUCLEOTIDE HYDROLASE 1, CHLOROPLATIC"/>
    <property type="match status" value="1"/>
</dbReference>
<evidence type="ECO:0000313" key="2">
    <source>
        <dbReference type="Proteomes" id="UP000217103"/>
    </source>
</evidence>
<keyword evidence="1" id="KW-0378">Hydrolase</keyword>
<dbReference type="RefSeq" id="WP_093258292.1">
    <property type="nucleotide sequence ID" value="NZ_FNKK01000002.1"/>
</dbReference>
<dbReference type="NCBIfam" id="TIGR01509">
    <property type="entry name" value="HAD-SF-IA-v3"/>
    <property type="match status" value="1"/>
</dbReference>
<dbReference type="STRING" id="35622.SAMN04489764_1396"/>
<dbReference type="SFLD" id="SFLDG01129">
    <property type="entry name" value="C1.5:_HAD__Beta-PGM__Phosphata"/>
    <property type="match status" value="1"/>
</dbReference>
<dbReference type="InterPro" id="IPR006439">
    <property type="entry name" value="HAD-SF_hydro_IA"/>
</dbReference>
<keyword evidence="2" id="KW-1185">Reference proteome</keyword>
<dbReference type="Gene3D" id="1.10.150.240">
    <property type="entry name" value="Putative phosphatase, domain 2"/>
    <property type="match status" value="1"/>
</dbReference>
<dbReference type="InterPro" id="IPR036412">
    <property type="entry name" value="HAD-like_sf"/>
</dbReference>
<gene>
    <name evidence="1" type="ORF">SAMN04489764_1396</name>
</gene>
<dbReference type="GO" id="GO:0016787">
    <property type="term" value="F:hydrolase activity"/>
    <property type="evidence" value="ECO:0007669"/>
    <property type="project" value="UniProtKB-KW"/>
</dbReference>
<dbReference type="InterPro" id="IPR023198">
    <property type="entry name" value="PGP-like_dom2"/>
</dbReference>
<dbReference type="SUPFAM" id="SSF56784">
    <property type="entry name" value="HAD-like"/>
    <property type="match status" value="1"/>
</dbReference>
<reference evidence="1 2" key="1">
    <citation type="submission" date="2016-10" db="EMBL/GenBank/DDBJ databases">
        <authorList>
            <person name="de Groot N.N."/>
        </authorList>
    </citation>
    <scope>NUCLEOTIDE SEQUENCE [LARGE SCALE GENOMIC DNA]</scope>
    <source>
        <strain evidence="1 2">DSM 43794</strain>
    </source>
</reference>